<dbReference type="InterPro" id="IPR000914">
    <property type="entry name" value="SBP_5_dom"/>
</dbReference>
<protein>
    <submittedName>
        <fullName evidence="7">Peptide ABC transporter substrate-binding protein</fullName>
    </submittedName>
</protein>
<proteinExistence type="inferred from homology"/>
<dbReference type="FunFam" id="3.40.190.10:FF:000251">
    <property type="entry name" value="Peptide ABC transporter substrate-binding protein"/>
    <property type="match status" value="1"/>
</dbReference>
<keyword evidence="5" id="KW-0812">Transmembrane</keyword>
<evidence type="ECO:0000256" key="2">
    <source>
        <dbReference type="ARBA" id="ARBA00005695"/>
    </source>
</evidence>
<evidence type="ECO:0000313" key="7">
    <source>
        <dbReference type="EMBL" id="QWG17522.1"/>
    </source>
</evidence>
<dbReference type="Pfam" id="PF00496">
    <property type="entry name" value="SBP_bac_5"/>
    <property type="match status" value="1"/>
</dbReference>
<dbReference type="InterPro" id="IPR030678">
    <property type="entry name" value="Peptide/Ni-bd"/>
</dbReference>
<comment type="subcellular location">
    <subcellularLocation>
        <location evidence="1">Periplasm</location>
    </subcellularLocation>
</comment>
<keyword evidence="5" id="KW-0472">Membrane</keyword>
<sequence>MLDTELRTMIDEVKDGRMDRRGFVQRMLAFGLTAPMATQLLAIGGVAMAQSPAPYKPTKRGGGGPLKLLWWQGATLLNPHFATGTKDQDGSRLFYEPLASWDGDGNLNPILAAEIPSIKNGGLAADAKSVTWKIKPGVKWHDGKPLTADDLVFTWEYSNDPATAAVSKGVYGDIKVEKVDDLTVRVLFKAPTPFWANAFVGAYGCILPKHLFAEYKGAKSREAPNNLKPIGTGPYKFVEFKPGDVVRGEINMDYHMPNRPHFDTVEMKGGGDAVSAARAVIQTGEYDFAWNMQVEDEVLLRLEKGGKGKTSYAVGGDIEFIMINFTDPNTEVDGERSSMKTKHPILSDAKVRKALSLLVDREAVQKVIYGRAGRITANYLNGPAQYVSKNTSWEFSIEKANKLLDEAGWKLGADGVREKDGKKLKLVYQTSINGPRQKTQAIVKQACQKAGIDVELKSVVASVFFSSDVANPDTYSKFYADLEMFQIPMTQPDPALHMRRYLSKNVATKENKWQGQNFPRWVNKEFDAAIEQAEGEIDPIKRASLYIKANDIMWQDTMVIPVMHRLKVEATSNSLRPVLSGWSNETDNIQDWYREATG</sequence>
<dbReference type="Gene3D" id="3.40.190.10">
    <property type="entry name" value="Periplasmic binding protein-like II"/>
    <property type="match status" value="1"/>
</dbReference>
<dbReference type="AlphaFoldDB" id="A0A975NLR7"/>
<evidence type="ECO:0000256" key="5">
    <source>
        <dbReference type="SAM" id="Phobius"/>
    </source>
</evidence>
<dbReference type="FunFam" id="3.10.105.10:FF:000006">
    <property type="entry name" value="Peptide ABC transporter substrate-binding protein"/>
    <property type="match status" value="1"/>
</dbReference>
<feature type="domain" description="Solute-binding protein family 5" evidence="6">
    <location>
        <begin position="124"/>
        <end position="473"/>
    </location>
</feature>
<evidence type="ECO:0000259" key="6">
    <source>
        <dbReference type="Pfam" id="PF00496"/>
    </source>
</evidence>
<dbReference type="PANTHER" id="PTHR30290:SF65">
    <property type="entry name" value="MONOACYL PHOSPHATIDYLINOSITOL TETRAMANNOSIDE-BINDING PROTEIN LPQW-RELATED"/>
    <property type="match status" value="1"/>
</dbReference>
<comment type="similarity">
    <text evidence="2">Belongs to the bacterial solute-binding protein 5 family.</text>
</comment>
<evidence type="ECO:0000313" key="8">
    <source>
        <dbReference type="Proteomes" id="UP000680805"/>
    </source>
</evidence>
<organism evidence="7 8">
    <name type="scientific">Bradyrhizobium sediminis</name>
    <dbReference type="NCBI Taxonomy" id="2840469"/>
    <lineage>
        <taxon>Bacteria</taxon>
        <taxon>Pseudomonadati</taxon>
        <taxon>Pseudomonadota</taxon>
        <taxon>Alphaproteobacteria</taxon>
        <taxon>Hyphomicrobiales</taxon>
        <taxon>Nitrobacteraceae</taxon>
        <taxon>Bradyrhizobium</taxon>
    </lineage>
</organism>
<dbReference type="EMBL" id="CP076135">
    <property type="protein sequence ID" value="QWG17522.1"/>
    <property type="molecule type" value="Genomic_DNA"/>
</dbReference>
<dbReference type="PANTHER" id="PTHR30290">
    <property type="entry name" value="PERIPLASMIC BINDING COMPONENT OF ABC TRANSPORTER"/>
    <property type="match status" value="1"/>
</dbReference>
<keyword evidence="3" id="KW-0813">Transport</keyword>
<gene>
    <name evidence="7" type="ORF">KMZ68_21550</name>
</gene>
<dbReference type="PIRSF" id="PIRSF002741">
    <property type="entry name" value="MppA"/>
    <property type="match status" value="1"/>
</dbReference>
<feature type="transmembrane region" description="Helical" evidence="5">
    <location>
        <begin position="27"/>
        <end position="49"/>
    </location>
</feature>
<dbReference type="CDD" id="cd08513">
    <property type="entry name" value="PBP2_thermophilic_Hb8_like"/>
    <property type="match status" value="1"/>
</dbReference>
<dbReference type="GO" id="GO:0015833">
    <property type="term" value="P:peptide transport"/>
    <property type="evidence" value="ECO:0007669"/>
    <property type="project" value="TreeGrafter"/>
</dbReference>
<evidence type="ECO:0000256" key="4">
    <source>
        <dbReference type="ARBA" id="ARBA00022729"/>
    </source>
</evidence>
<dbReference type="InterPro" id="IPR039424">
    <property type="entry name" value="SBP_5"/>
</dbReference>
<dbReference type="RefSeq" id="WP_215613169.1">
    <property type="nucleotide sequence ID" value="NZ_CP076135.1"/>
</dbReference>
<dbReference type="Gene3D" id="3.10.105.10">
    <property type="entry name" value="Dipeptide-binding Protein, Domain 3"/>
    <property type="match status" value="1"/>
</dbReference>
<dbReference type="GO" id="GO:1904680">
    <property type="term" value="F:peptide transmembrane transporter activity"/>
    <property type="evidence" value="ECO:0007669"/>
    <property type="project" value="TreeGrafter"/>
</dbReference>
<keyword evidence="4" id="KW-0732">Signal</keyword>
<name>A0A975NLR7_9BRAD</name>
<dbReference type="KEGG" id="bsei:KMZ68_21550"/>
<accession>A0A975NLR7</accession>
<keyword evidence="5" id="KW-1133">Transmembrane helix</keyword>
<dbReference type="SUPFAM" id="SSF53850">
    <property type="entry name" value="Periplasmic binding protein-like II"/>
    <property type="match status" value="1"/>
</dbReference>
<dbReference type="GO" id="GO:0043190">
    <property type="term" value="C:ATP-binding cassette (ABC) transporter complex"/>
    <property type="evidence" value="ECO:0007669"/>
    <property type="project" value="InterPro"/>
</dbReference>
<dbReference type="Proteomes" id="UP000680805">
    <property type="component" value="Chromosome"/>
</dbReference>
<reference evidence="7" key="1">
    <citation type="submission" date="2021-06" db="EMBL/GenBank/DDBJ databases">
        <title>Bradyrhizobium sp. S2-11-2 Genome sequencing.</title>
        <authorList>
            <person name="Jin L."/>
        </authorList>
    </citation>
    <scope>NUCLEOTIDE SEQUENCE</scope>
    <source>
        <strain evidence="7">S2-11-2</strain>
    </source>
</reference>
<evidence type="ECO:0000256" key="3">
    <source>
        <dbReference type="ARBA" id="ARBA00022448"/>
    </source>
</evidence>
<evidence type="ECO:0000256" key="1">
    <source>
        <dbReference type="ARBA" id="ARBA00004418"/>
    </source>
</evidence>
<dbReference type="GO" id="GO:0030288">
    <property type="term" value="C:outer membrane-bounded periplasmic space"/>
    <property type="evidence" value="ECO:0007669"/>
    <property type="project" value="UniProtKB-ARBA"/>
</dbReference>